<gene>
    <name evidence="8" type="ORF">J2Z66_003832</name>
</gene>
<proteinExistence type="predicted"/>
<evidence type="ECO:0000256" key="1">
    <source>
        <dbReference type="ARBA" id="ARBA00022475"/>
    </source>
</evidence>
<dbReference type="Proteomes" id="UP001519287">
    <property type="component" value="Unassembled WGS sequence"/>
</dbReference>
<keyword evidence="1" id="KW-1003">Cell membrane</keyword>
<organism evidence="8 9">
    <name type="scientific">Paenibacillus eucommiae</name>
    <dbReference type="NCBI Taxonomy" id="1355755"/>
    <lineage>
        <taxon>Bacteria</taxon>
        <taxon>Bacillati</taxon>
        <taxon>Bacillota</taxon>
        <taxon>Bacilli</taxon>
        <taxon>Bacillales</taxon>
        <taxon>Paenibacillaceae</taxon>
        <taxon>Paenibacillus</taxon>
    </lineage>
</organism>
<keyword evidence="9" id="KW-1185">Reference proteome</keyword>
<dbReference type="PANTHER" id="PTHR43649:SF33">
    <property type="entry name" value="POLYGALACTURONAN_RHAMNOGALACTURONAN-BINDING PROTEIN YTCQ"/>
    <property type="match status" value="1"/>
</dbReference>
<dbReference type="EMBL" id="JAGGLB010000012">
    <property type="protein sequence ID" value="MBP1992224.1"/>
    <property type="molecule type" value="Genomic_DNA"/>
</dbReference>
<protein>
    <submittedName>
        <fullName evidence="8">Aldouronate transport system substrate-binding protein</fullName>
    </submittedName>
</protein>
<evidence type="ECO:0000256" key="5">
    <source>
        <dbReference type="ARBA" id="ARBA00023288"/>
    </source>
</evidence>
<sequence>MKLSWMTKAALVLALPTVMAACAKDSSSPGASTQPNPSDTGTAAQTDKTYDIGFMNFAYTIFPEPNSKGVDAIKQKFNANIKSQFILQSDYKEKLNVIMASGDMPDVVAIMNLDSNYYKWAKQGAFLPLDDYLSQYETFNNVPKSIYDQFRVNGNIYSIPMYAPTYTFSGTIRKDWLDKLNLKMPTNYKELLEVAIAFTKNDPDGNNKNDTYGFALGENISPTHAMGAYWSPAWYHKDADGNFIPGMIGKGRMEVIETLASAYKEGAVTKDFAVLNWAATNKEFYSGKAGIFIGTPSGMVEEYYTGLLKVNPQAEVVPIPFFVAPDGSQGNINARGFFGLTTLSAKLKSDPDKVKKILEILDYGRQFIPLEERTPANEQFDWIMGGEGMGYEMVNGLAAPKAGEESNTPIQYMLQRHEFWKPWAPNNEANQFSKAAYTSPEMQKFIASIENMEKEYNKTPYNDPSYTVYSETQALKGAELDKYLLGEQTKMISGQRPIADWDKMIQEWKDRGGAQIIKEVNDGLKEAAAAK</sequence>
<dbReference type="PROSITE" id="PS51257">
    <property type="entry name" value="PROKAR_LIPOPROTEIN"/>
    <property type="match status" value="1"/>
</dbReference>
<evidence type="ECO:0000256" key="7">
    <source>
        <dbReference type="SAM" id="SignalP"/>
    </source>
</evidence>
<evidence type="ECO:0000256" key="6">
    <source>
        <dbReference type="SAM" id="MobiDB-lite"/>
    </source>
</evidence>
<dbReference type="RefSeq" id="WP_209972986.1">
    <property type="nucleotide sequence ID" value="NZ_JAGGLB010000012.1"/>
</dbReference>
<dbReference type="InterPro" id="IPR006059">
    <property type="entry name" value="SBP"/>
</dbReference>
<evidence type="ECO:0000313" key="8">
    <source>
        <dbReference type="EMBL" id="MBP1992224.1"/>
    </source>
</evidence>
<accession>A0ABS4IXC8</accession>
<dbReference type="InterPro" id="IPR050490">
    <property type="entry name" value="Bact_solute-bd_prot1"/>
</dbReference>
<evidence type="ECO:0000256" key="4">
    <source>
        <dbReference type="ARBA" id="ARBA00023139"/>
    </source>
</evidence>
<feature type="chain" id="PRO_5047447845" evidence="7">
    <location>
        <begin position="21"/>
        <end position="531"/>
    </location>
</feature>
<keyword evidence="3" id="KW-0472">Membrane</keyword>
<feature type="region of interest" description="Disordered" evidence="6">
    <location>
        <begin position="25"/>
        <end position="44"/>
    </location>
</feature>
<evidence type="ECO:0000256" key="2">
    <source>
        <dbReference type="ARBA" id="ARBA00022729"/>
    </source>
</evidence>
<dbReference type="SUPFAM" id="SSF53850">
    <property type="entry name" value="Periplasmic binding protein-like II"/>
    <property type="match status" value="1"/>
</dbReference>
<dbReference type="Pfam" id="PF13416">
    <property type="entry name" value="SBP_bac_8"/>
    <property type="match status" value="1"/>
</dbReference>
<feature type="signal peptide" evidence="7">
    <location>
        <begin position="1"/>
        <end position="20"/>
    </location>
</feature>
<comment type="caution">
    <text evidence="8">The sequence shown here is derived from an EMBL/GenBank/DDBJ whole genome shotgun (WGS) entry which is preliminary data.</text>
</comment>
<evidence type="ECO:0000313" key="9">
    <source>
        <dbReference type="Proteomes" id="UP001519287"/>
    </source>
</evidence>
<keyword evidence="2 7" id="KW-0732">Signal</keyword>
<dbReference type="PANTHER" id="PTHR43649">
    <property type="entry name" value="ARABINOSE-BINDING PROTEIN-RELATED"/>
    <property type="match status" value="1"/>
</dbReference>
<evidence type="ECO:0000256" key="3">
    <source>
        <dbReference type="ARBA" id="ARBA00023136"/>
    </source>
</evidence>
<reference evidence="8 9" key="1">
    <citation type="submission" date="2021-03" db="EMBL/GenBank/DDBJ databases">
        <title>Genomic Encyclopedia of Type Strains, Phase IV (KMG-IV): sequencing the most valuable type-strain genomes for metagenomic binning, comparative biology and taxonomic classification.</title>
        <authorList>
            <person name="Goeker M."/>
        </authorList>
    </citation>
    <scope>NUCLEOTIDE SEQUENCE [LARGE SCALE GENOMIC DNA]</scope>
    <source>
        <strain evidence="8 9">DSM 26048</strain>
    </source>
</reference>
<keyword evidence="4" id="KW-0564">Palmitate</keyword>
<name>A0ABS4IXC8_9BACL</name>
<dbReference type="Gene3D" id="3.40.190.10">
    <property type="entry name" value="Periplasmic binding protein-like II"/>
    <property type="match status" value="2"/>
</dbReference>
<keyword evidence="5" id="KW-0449">Lipoprotein</keyword>